<name>A0A8D8IAU4_CULPI</name>
<feature type="transmembrane region" description="Helical" evidence="1">
    <location>
        <begin position="53"/>
        <end position="74"/>
    </location>
</feature>
<dbReference type="AlphaFoldDB" id="A0A8D8IAU4"/>
<protein>
    <submittedName>
        <fullName evidence="2">(northern house mosquito) hypothetical protein</fullName>
    </submittedName>
</protein>
<evidence type="ECO:0000256" key="1">
    <source>
        <dbReference type="SAM" id="Phobius"/>
    </source>
</evidence>
<keyword evidence="1" id="KW-1133">Transmembrane helix</keyword>
<dbReference type="EMBL" id="HBUE01346524">
    <property type="protein sequence ID" value="CAG6601021.1"/>
    <property type="molecule type" value="Transcribed_RNA"/>
</dbReference>
<dbReference type="EMBL" id="HBUE01239531">
    <property type="protein sequence ID" value="CAG6548792.1"/>
    <property type="molecule type" value="Transcribed_RNA"/>
</dbReference>
<accession>A0A8D8IAU4</accession>
<dbReference type="EMBL" id="HBUE01239530">
    <property type="protein sequence ID" value="CAG6548791.1"/>
    <property type="molecule type" value="Transcribed_RNA"/>
</dbReference>
<reference evidence="2" key="1">
    <citation type="submission" date="2021-05" db="EMBL/GenBank/DDBJ databases">
        <authorList>
            <person name="Alioto T."/>
            <person name="Alioto T."/>
            <person name="Gomez Garrido J."/>
        </authorList>
    </citation>
    <scope>NUCLEOTIDE SEQUENCE</scope>
</reference>
<evidence type="ECO:0000313" key="2">
    <source>
        <dbReference type="EMBL" id="CAG6548792.1"/>
    </source>
</evidence>
<keyword evidence="1" id="KW-0472">Membrane</keyword>
<sequence length="119" mass="13814">MDKPKLLSACTHGETLLPALLCVSEICVMKSHFLCVVACQLELNLRLTLFPSLTFSHTVVVLFTIFVFTSLFYLLTLYNILLFFIFFFLSFSISLVFTTYYLFLRNQIELFLLYFFSSG</sequence>
<keyword evidence="1" id="KW-0812">Transmembrane</keyword>
<organism evidence="2">
    <name type="scientific">Culex pipiens</name>
    <name type="common">House mosquito</name>
    <dbReference type="NCBI Taxonomy" id="7175"/>
    <lineage>
        <taxon>Eukaryota</taxon>
        <taxon>Metazoa</taxon>
        <taxon>Ecdysozoa</taxon>
        <taxon>Arthropoda</taxon>
        <taxon>Hexapoda</taxon>
        <taxon>Insecta</taxon>
        <taxon>Pterygota</taxon>
        <taxon>Neoptera</taxon>
        <taxon>Endopterygota</taxon>
        <taxon>Diptera</taxon>
        <taxon>Nematocera</taxon>
        <taxon>Culicoidea</taxon>
        <taxon>Culicidae</taxon>
        <taxon>Culicinae</taxon>
        <taxon>Culicini</taxon>
        <taxon>Culex</taxon>
        <taxon>Culex</taxon>
    </lineage>
</organism>
<dbReference type="EMBL" id="HBUE01346523">
    <property type="protein sequence ID" value="CAG6601020.1"/>
    <property type="molecule type" value="Transcribed_RNA"/>
</dbReference>
<feature type="transmembrane region" description="Helical" evidence="1">
    <location>
        <begin position="80"/>
        <end position="103"/>
    </location>
</feature>
<proteinExistence type="predicted"/>